<evidence type="ECO:0000256" key="4">
    <source>
        <dbReference type="ARBA" id="ARBA00011738"/>
    </source>
</evidence>
<evidence type="ECO:0000256" key="3">
    <source>
        <dbReference type="ARBA" id="ARBA00010008"/>
    </source>
</evidence>
<dbReference type="RefSeq" id="WP_223629714.1">
    <property type="nucleotide sequence ID" value="NZ_JAIQDJ010000010.1"/>
</dbReference>
<evidence type="ECO:0000256" key="5">
    <source>
        <dbReference type="ARBA" id="ARBA00022679"/>
    </source>
</evidence>
<feature type="binding site" evidence="9">
    <location>
        <position position="235"/>
    </location>
    <ligand>
        <name>pyridoxal 5'-phosphate</name>
        <dbReference type="ChEBI" id="CHEBI:597326"/>
    </ligand>
</feature>
<dbReference type="InterPro" id="IPR022834">
    <property type="entry name" value="AONS_Proteobacteria"/>
</dbReference>
<accession>A0ABS7TGP9</accession>
<comment type="pathway">
    <text evidence="2 9">Cofactor biosynthesis; biotin biosynthesis.</text>
</comment>
<dbReference type="InterPro" id="IPR015424">
    <property type="entry name" value="PyrdxlP-dep_Trfase"/>
</dbReference>
<comment type="cofactor">
    <cofactor evidence="1 9">
        <name>pyridoxal 5'-phosphate</name>
        <dbReference type="ChEBI" id="CHEBI:597326"/>
    </cofactor>
</comment>
<sequence>MQRLLSQRIAALREARSAAQRTRMCRVVTQRQGVQCVVNGRTLLNFCSNDYLGLSQHPQVIAALHAASSAGSTASHLVCGHSAEHAGLEAALATWQQAPRALLFGSGYLANLAVLQALLGKGDACVQDKLNHASLIDGARLSGCTLKRYPHNDAQAAARQLHVDAQAVAVLATDGVFSMDGDVAPLAELAAVAHAHDALLYVDDAHGAGVLGAHGRGSIAAAGLTVEDAPLRLITFGKALGGVGAAVVGTDELIEHLLQTARPGIYTTALPPMQAAATRAAVQVVQSAQGDALRAQLHANIAQFRRAAAQLGLPLMASDTAIQPLLMGADADALTLSAALEAAGYWASAIRPPTVPEGSARLRITLSAAHTTQQIDGLLDALARSYTPPTQIYFSSV</sequence>
<dbReference type="InterPro" id="IPR015422">
    <property type="entry name" value="PyrdxlP-dep_Trfase_small"/>
</dbReference>
<dbReference type="SUPFAM" id="SSF53383">
    <property type="entry name" value="PLP-dependent transferases"/>
    <property type="match status" value="1"/>
</dbReference>
<dbReference type="Gene3D" id="3.90.1150.10">
    <property type="entry name" value="Aspartate Aminotransferase, domain 1"/>
    <property type="match status" value="1"/>
</dbReference>
<dbReference type="PANTHER" id="PTHR13693:SF100">
    <property type="entry name" value="8-AMINO-7-OXONONANOATE SYNTHASE"/>
    <property type="match status" value="1"/>
</dbReference>
<dbReference type="CDD" id="cd06454">
    <property type="entry name" value="KBL_like"/>
    <property type="match status" value="1"/>
</dbReference>
<dbReference type="InterPro" id="IPR050087">
    <property type="entry name" value="AON_synthase_class-II"/>
</dbReference>
<dbReference type="PANTHER" id="PTHR13693">
    <property type="entry name" value="CLASS II AMINOTRANSFERASE/8-AMINO-7-OXONONANOATE SYNTHASE"/>
    <property type="match status" value="1"/>
</dbReference>
<dbReference type="PROSITE" id="PS00599">
    <property type="entry name" value="AA_TRANSFER_CLASS_2"/>
    <property type="match status" value="1"/>
</dbReference>
<feature type="modified residue" description="N6-(pyridoxal phosphate)lysine" evidence="9">
    <location>
        <position position="238"/>
    </location>
</feature>
<evidence type="ECO:0000256" key="7">
    <source>
        <dbReference type="ARBA" id="ARBA00022898"/>
    </source>
</evidence>
<dbReference type="InterPro" id="IPR004839">
    <property type="entry name" value="Aminotransferase_I/II_large"/>
</dbReference>
<feature type="binding site" evidence="9">
    <location>
        <position position="206"/>
    </location>
    <ligand>
        <name>pyridoxal 5'-phosphate</name>
        <dbReference type="ChEBI" id="CHEBI:597326"/>
    </ligand>
</feature>
<comment type="subunit">
    <text evidence="4 9">Homodimer.</text>
</comment>
<feature type="domain" description="Aminotransferase class I/classII large" evidence="10">
    <location>
        <begin position="42"/>
        <end position="382"/>
    </location>
</feature>
<feature type="binding site" evidence="9">
    <location>
        <begin position="107"/>
        <end position="108"/>
    </location>
    <ligand>
        <name>pyridoxal 5'-phosphate</name>
        <dbReference type="ChEBI" id="CHEBI:597326"/>
    </ligand>
</feature>
<evidence type="ECO:0000256" key="1">
    <source>
        <dbReference type="ARBA" id="ARBA00001933"/>
    </source>
</evidence>
<keyword evidence="12" id="KW-1185">Reference proteome</keyword>
<dbReference type="Pfam" id="PF00155">
    <property type="entry name" value="Aminotran_1_2"/>
    <property type="match status" value="1"/>
</dbReference>
<dbReference type="GO" id="GO:0008710">
    <property type="term" value="F:8-amino-7-oxononanoate synthase activity"/>
    <property type="evidence" value="ECO:0007669"/>
    <property type="project" value="UniProtKB-EC"/>
</dbReference>
<dbReference type="InterPro" id="IPR001917">
    <property type="entry name" value="Aminotrans_II_pyridoxalP_BS"/>
</dbReference>
<dbReference type="InterPro" id="IPR015421">
    <property type="entry name" value="PyrdxlP-dep_Trfase_major"/>
</dbReference>
<comment type="function">
    <text evidence="9">Catalyzes the decarboxylative condensation of pimeloyl-[acyl-carrier protein] and L-alanine to produce 8-amino-7-oxononanoate (AON), [acyl-carrier protein], and carbon dioxide.</text>
</comment>
<feature type="binding site" evidence="9">
    <location>
        <position position="23"/>
    </location>
    <ligand>
        <name>substrate</name>
    </ligand>
</feature>
<evidence type="ECO:0000259" key="10">
    <source>
        <dbReference type="Pfam" id="PF00155"/>
    </source>
</evidence>
<protein>
    <recommendedName>
        <fullName evidence="9">8-amino-7-oxononanoate synthase</fullName>
        <shortName evidence="9">AONS</shortName>
        <ecNumber evidence="9">2.3.1.47</ecNumber>
    </recommendedName>
    <alternativeName>
        <fullName evidence="9">7-keto-8-amino-pelargonic acid synthase</fullName>
        <shortName evidence="9">7-KAP synthase</shortName>
        <shortName evidence="9">KAPA synthase</shortName>
    </alternativeName>
    <alternativeName>
        <fullName evidence="9">8-amino-7-ketopelargonate synthase</fullName>
    </alternativeName>
</protein>
<feature type="binding site" evidence="9">
    <location>
        <position position="354"/>
    </location>
    <ligand>
        <name>substrate</name>
    </ligand>
</feature>
<feature type="binding site" evidence="9">
    <location>
        <position position="178"/>
    </location>
    <ligand>
        <name>pyridoxal 5'-phosphate</name>
        <dbReference type="ChEBI" id="CHEBI:597326"/>
    </ligand>
</feature>
<gene>
    <name evidence="9 11" type="primary">bioF</name>
    <name evidence="11" type="ORF">K7B09_11990</name>
</gene>
<dbReference type="EMBL" id="JAIQDJ010000010">
    <property type="protein sequence ID" value="MBZ4187041.1"/>
    <property type="molecule type" value="Genomic_DNA"/>
</dbReference>
<proteinExistence type="inferred from homology"/>
<keyword evidence="5 9" id="KW-0808">Transferase</keyword>
<comment type="caution">
    <text evidence="11">The sequence shown here is derived from an EMBL/GenBank/DDBJ whole genome shotgun (WGS) entry which is preliminary data.</text>
</comment>
<keyword evidence="7 9" id="KW-0663">Pyridoxal phosphate</keyword>
<evidence type="ECO:0000313" key="11">
    <source>
        <dbReference type="EMBL" id="MBZ4187041.1"/>
    </source>
</evidence>
<comment type="similarity">
    <text evidence="3 9">Belongs to the class-II pyridoxal-phosphate-dependent aminotransferase family. BioF subfamily.</text>
</comment>
<comment type="catalytic activity">
    <reaction evidence="8 9">
        <text>6-carboxyhexanoyl-[ACP] + L-alanine + H(+) = (8S)-8-amino-7-oxononanoate + holo-[ACP] + CO2</text>
        <dbReference type="Rhea" id="RHEA:42288"/>
        <dbReference type="Rhea" id="RHEA-COMP:9685"/>
        <dbReference type="Rhea" id="RHEA-COMP:9955"/>
        <dbReference type="ChEBI" id="CHEBI:15378"/>
        <dbReference type="ChEBI" id="CHEBI:16526"/>
        <dbReference type="ChEBI" id="CHEBI:57972"/>
        <dbReference type="ChEBI" id="CHEBI:64479"/>
        <dbReference type="ChEBI" id="CHEBI:78846"/>
        <dbReference type="ChEBI" id="CHEBI:149468"/>
        <dbReference type="EC" id="2.3.1.47"/>
    </reaction>
</comment>
<evidence type="ECO:0000256" key="9">
    <source>
        <dbReference type="HAMAP-Rule" id="MF_01693"/>
    </source>
</evidence>
<dbReference type="InterPro" id="IPR004723">
    <property type="entry name" value="AONS_Archaea/Proteobacteria"/>
</dbReference>
<dbReference type="HAMAP" id="MF_01693">
    <property type="entry name" value="BioF_aminotrans_2"/>
    <property type="match status" value="1"/>
</dbReference>
<organism evidence="11 12">
    <name type="scientific">Thermomonas beijingensis</name>
    <dbReference type="NCBI Taxonomy" id="2872701"/>
    <lineage>
        <taxon>Bacteria</taxon>
        <taxon>Pseudomonadati</taxon>
        <taxon>Pseudomonadota</taxon>
        <taxon>Gammaproteobacteria</taxon>
        <taxon>Lysobacterales</taxon>
        <taxon>Lysobacteraceae</taxon>
        <taxon>Thermomonas</taxon>
    </lineage>
</organism>
<evidence type="ECO:0000256" key="6">
    <source>
        <dbReference type="ARBA" id="ARBA00022756"/>
    </source>
</evidence>
<evidence type="ECO:0000313" key="12">
    <source>
        <dbReference type="Proteomes" id="UP001430290"/>
    </source>
</evidence>
<dbReference type="NCBIfam" id="TIGR00858">
    <property type="entry name" value="bioF"/>
    <property type="match status" value="1"/>
</dbReference>
<feature type="binding site" evidence="9">
    <location>
        <position position="132"/>
    </location>
    <ligand>
        <name>substrate</name>
    </ligand>
</feature>
<dbReference type="Gene3D" id="3.40.640.10">
    <property type="entry name" value="Type I PLP-dependent aspartate aminotransferase-like (Major domain)"/>
    <property type="match status" value="1"/>
</dbReference>
<name>A0ABS7TGP9_9GAMM</name>
<dbReference type="Proteomes" id="UP001430290">
    <property type="component" value="Unassembled WGS sequence"/>
</dbReference>
<reference evidence="11" key="1">
    <citation type="submission" date="2021-09" db="EMBL/GenBank/DDBJ databases">
        <authorList>
            <person name="Wu T."/>
            <person name="Guo S.Z."/>
        </authorList>
    </citation>
    <scope>NUCLEOTIDE SEQUENCE</scope>
    <source>
        <strain evidence="11">RSS-23</strain>
    </source>
</reference>
<keyword evidence="6 9" id="KW-0093">Biotin biosynthesis</keyword>
<keyword evidence="11" id="KW-0012">Acyltransferase</keyword>
<evidence type="ECO:0000256" key="2">
    <source>
        <dbReference type="ARBA" id="ARBA00004746"/>
    </source>
</evidence>
<dbReference type="EC" id="2.3.1.47" evidence="9"/>
<evidence type="ECO:0000256" key="8">
    <source>
        <dbReference type="ARBA" id="ARBA00047715"/>
    </source>
</evidence>